<organism evidence="1 2">
    <name type="scientific">Steinernema glaseri</name>
    <dbReference type="NCBI Taxonomy" id="37863"/>
    <lineage>
        <taxon>Eukaryota</taxon>
        <taxon>Metazoa</taxon>
        <taxon>Ecdysozoa</taxon>
        <taxon>Nematoda</taxon>
        <taxon>Chromadorea</taxon>
        <taxon>Rhabditida</taxon>
        <taxon>Tylenchina</taxon>
        <taxon>Panagrolaimomorpha</taxon>
        <taxon>Strongyloidoidea</taxon>
        <taxon>Steinernematidae</taxon>
        <taxon>Steinernema</taxon>
    </lineage>
</organism>
<accession>A0A1I7Z6M2</accession>
<reference evidence="2" key="1">
    <citation type="submission" date="2016-11" db="UniProtKB">
        <authorList>
            <consortium name="WormBaseParasite"/>
        </authorList>
    </citation>
    <scope>IDENTIFICATION</scope>
</reference>
<evidence type="ECO:0000313" key="2">
    <source>
        <dbReference type="WBParaSite" id="L893_g23383.t1"/>
    </source>
</evidence>
<protein>
    <submittedName>
        <fullName evidence="2">Uncharacterized protein</fullName>
    </submittedName>
</protein>
<name>A0A1I7Z6M2_9BILA</name>
<keyword evidence="1" id="KW-1185">Reference proteome</keyword>
<dbReference type="Proteomes" id="UP000095287">
    <property type="component" value="Unplaced"/>
</dbReference>
<dbReference type="AlphaFoldDB" id="A0A1I7Z6M2"/>
<dbReference type="WBParaSite" id="L893_g23383.t1">
    <property type="protein sequence ID" value="L893_g23383.t1"/>
    <property type="gene ID" value="L893_g23383"/>
</dbReference>
<evidence type="ECO:0000313" key="1">
    <source>
        <dbReference type="Proteomes" id="UP000095287"/>
    </source>
</evidence>
<sequence length="74" mass="8173">MPQQPFVKKNIWKSFNPITAGAKSRRIFESPGEMGQVIVGLRGRPSGREESKIDGGGFRSIPQDLRGLIICMCP</sequence>
<proteinExistence type="predicted"/>